<accession>A0AAJ0U8L9</accession>
<comment type="caution">
    <text evidence="4">The sequence shown here is derived from an EMBL/GenBank/DDBJ whole genome shotgun (WGS) entry which is preliminary data.</text>
</comment>
<feature type="compositionally biased region" description="Basic and acidic residues" evidence="1">
    <location>
        <begin position="324"/>
        <end position="339"/>
    </location>
</feature>
<feature type="domain" description="HD-GYP" evidence="3">
    <location>
        <begin position="3"/>
        <end position="198"/>
    </location>
</feature>
<sequence length="339" mass="38390">MSDSIALQGLIDVVLATLDARDPYTYEHSYRVALYAEMLAQELELPAPICERIHVAALLHDIGKIAICDRVLNQAGRLNCEDMLEIQRHPRIGCNILSRLPSFQDIATIVLHHHERFDGDGYPEQLAGEAIPLESRIIAVADSFDAMTSNRPYRKAMTFTAAIDEVSRHAGEQFDPAIAASLIRLRNEVGKHLSTSQAPINGGHHAYVGHEDLMHSRIVHSSGFFIEDEQPRRHVIPNTLFGRDWTRNLYDRYHALQHKANRKGIPFQWNRFADFLTALAVVAPDDYHPSTHRFSFDLKRTDAKGRRLGYCQDTMSLKPTPAKPPREQARTSMDRRSNG</sequence>
<evidence type="ECO:0000259" key="3">
    <source>
        <dbReference type="PROSITE" id="PS51832"/>
    </source>
</evidence>
<dbReference type="Gene3D" id="1.10.3210.10">
    <property type="entry name" value="Hypothetical protein af1432"/>
    <property type="match status" value="1"/>
</dbReference>
<dbReference type="PROSITE" id="PS51832">
    <property type="entry name" value="HD_GYP"/>
    <property type="match status" value="1"/>
</dbReference>
<protein>
    <submittedName>
        <fullName evidence="4">Phosphohydrolase</fullName>
    </submittedName>
</protein>
<proteinExistence type="predicted"/>
<dbReference type="CDD" id="cd00077">
    <property type="entry name" value="HDc"/>
    <property type="match status" value="1"/>
</dbReference>
<dbReference type="InterPro" id="IPR006674">
    <property type="entry name" value="HD_domain"/>
</dbReference>
<dbReference type="RefSeq" id="WP_200348741.1">
    <property type="nucleotide sequence ID" value="NZ_NRSJ01000075.1"/>
</dbReference>
<evidence type="ECO:0000313" key="4">
    <source>
        <dbReference type="EMBL" id="MBK1707261.1"/>
    </source>
</evidence>
<dbReference type="InterPro" id="IPR037522">
    <property type="entry name" value="HD_GYP_dom"/>
</dbReference>
<reference evidence="4" key="2">
    <citation type="journal article" date="2020" name="Microorganisms">
        <title>Osmotic Adaptation and Compatible Solute Biosynthesis of Phototrophic Bacteria as Revealed from Genome Analyses.</title>
        <authorList>
            <person name="Imhoff J.F."/>
            <person name="Rahn T."/>
            <person name="Kunzel S."/>
            <person name="Keller A."/>
            <person name="Neulinger S.C."/>
        </authorList>
    </citation>
    <scope>NUCLEOTIDE SEQUENCE</scope>
    <source>
        <strain evidence="4">DSM 11080</strain>
    </source>
</reference>
<evidence type="ECO:0000256" key="1">
    <source>
        <dbReference type="SAM" id="MobiDB-lite"/>
    </source>
</evidence>
<reference evidence="4" key="1">
    <citation type="submission" date="2017-08" db="EMBL/GenBank/DDBJ databases">
        <authorList>
            <person name="Imhoff J.F."/>
            <person name="Rahn T."/>
            <person name="Kuenzel S."/>
            <person name="Neulinger S.C."/>
        </authorList>
    </citation>
    <scope>NUCLEOTIDE SEQUENCE</scope>
    <source>
        <strain evidence="4">DSM 11080</strain>
    </source>
</reference>
<dbReference type="PROSITE" id="PS51831">
    <property type="entry name" value="HD"/>
    <property type="match status" value="1"/>
</dbReference>
<evidence type="ECO:0000259" key="2">
    <source>
        <dbReference type="PROSITE" id="PS51831"/>
    </source>
</evidence>
<feature type="region of interest" description="Disordered" evidence="1">
    <location>
        <begin position="313"/>
        <end position="339"/>
    </location>
</feature>
<dbReference type="Pfam" id="PF13487">
    <property type="entry name" value="HD_5"/>
    <property type="match status" value="1"/>
</dbReference>
<dbReference type="SUPFAM" id="SSF109604">
    <property type="entry name" value="HD-domain/PDEase-like"/>
    <property type="match status" value="1"/>
</dbReference>
<dbReference type="GO" id="GO:0008081">
    <property type="term" value="F:phosphoric diester hydrolase activity"/>
    <property type="evidence" value="ECO:0007669"/>
    <property type="project" value="UniProtKB-ARBA"/>
</dbReference>
<dbReference type="PANTHER" id="PTHR43155">
    <property type="entry name" value="CYCLIC DI-GMP PHOSPHODIESTERASE PA4108-RELATED"/>
    <property type="match status" value="1"/>
</dbReference>
<dbReference type="SMART" id="SM00471">
    <property type="entry name" value="HDc"/>
    <property type="match status" value="1"/>
</dbReference>
<dbReference type="AlphaFoldDB" id="A0AAJ0U8L9"/>
<dbReference type="Proteomes" id="UP001296776">
    <property type="component" value="Unassembled WGS sequence"/>
</dbReference>
<feature type="domain" description="HD" evidence="2">
    <location>
        <begin position="25"/>
        <end position="147"/>
    </location>
</feature>
<dbReference type="InterPro" id="IPR006675">
    <property type="entry name" value="HDIG_dom"/>
</dbReference>
<keyword evidence="5" id="KW-1185">Reference proteome</keyword>
<evidence type="ECO:0000313" key="5">
    <source>
        <dbReference type="Proteomes" id="UP001296776"/>
    </source>
</evidence>
<organism evidence="4 5">
    <name type="scientific">Halochromatium glycolicum</name>
    <dbReference type="NCBI Taxonomy" id="85075"/>
    <lineage>
        <taxon>Bacteria</taxon>
        <taxon>Pseudomonadati</taxon>
        <taxon>Pseudomonadota</taxon>
        <taxon>Gammaproteobacteria</taxon>
        <taxon>Chromatiales</taxon>
        <taxon>Chromatiaceae</taxon>
        <taxon>Halochromatium</taxon>
    </lineage>
</organism>
<gene>
    <name evidence="4" type="ORF">CKO40_22690</name>
</gene>
<dbReference type="EMBL" id="NRSJ01000075">
    <property type="protein sequence ID" value="MBK1707261.1"/>
    <property type="molecule type" value="Genomic_DNA"/>
</dbReference>
<dbReference type="NCBIfam" id="TIGR00277">
    <property type="entry name" value="HDIG"/>
    <property type="match status" value="1"/>
</dbReference>
<dbReference type="PANTHER" id="PTHR43155:SF2">
    <property type="entry name" value="CYCLIC DI-GMP PHOSPHODIESTERASE PA4108"/>
    <property type="match status" value="1"/>
</dbReference>
<name>A0AAJ0U8L9_9GAMM</name>
<dbReference type="InterPro" id="IPR003607">
    <property type="entry name" value="HD/PDEase_dom"/>
</dbReference>